<dbReference type="PROSITE" id="PS51257">
    <property type="entry name" value="PROKAR_LIPOPROTEIN"/>
    <property type="match status" value="1"/>
</dbReference>
<dbReference type="Gene3D" id="2.60.40.1740">
    <property type="entry name" value="hypothetical protein (bacova_03559)"/>
    <property type="match status" value="1"/>
</dbReference>
<evidence type="ECO:0000313" key="2">
    <source>
        <dbReference type="EMBL" id="TKC06666.1"/>
    </source>
</evidence>
<dbReference type="Pfam" id="PF08522">
    <property type="entry name" value="BT_3987-like_N"/>
    <property type="match status" value="1"/>
</dbReference>
<evidence type="ECO:0000259" key="1">
    <source>
        <dbReference type="Pfam" id="PF08522"/>
    </source>
</evidence>
<keyword evidence="3" id="KW-1185">Reference proteome</keyword>
<reference evidence="2 3" key="1">
    <citation type="submission" date="2019-04" db="EMBL/GenBank/DDBJ databases">
        <title>Pedobacter sp. RP-3-22 sp. nov., isolated from Arctic soil.</title>
        <authorList>
            <person name="Dahal R.H."/>
            <person name="Kim D.-U."/>
        </authorList>
    </citation>
    <scope>NUCLEOTIDE SEQUENCE [LARGE SCALE GENOMIC DNA]</scope>
    <source>
        <strain evidence="2 3">RP-3-22</strain>
    </source>
</reference>
<proteinExistence type="predicted"/>
<protein>
    <submittedName>
        <fullName evidence="2">DUF1735 domain-containing protein</fullName>
    </submittedName>
</protein>
<organism evidence="2 3">
    <name type="scientific">Pedobacter polaris</name>
    <dbReference type="NCBI Taxonomy" id="2571273"/>
    <lineage>
        <taxon>Bacteria</taxon>
        <taxon>Pseudomonadati</taxon>
        <taxon>Bacteroidota</taxon>
        <taxon>Sphingobacteriia</taxon>
        <taxon>Sphingobacteriales</taxon>
        <taxon>Sphingobacteriaceae</taxon>
        <taxon>Pedobacter</taxon>
    </lineage>
</organism>
<sequence length="345" mass="36988">MRKYIYKSIGLVLAITTFSSCLKDDSLVLDPDKGVNVIEFVNPTDIAVHGSTTALYTLAYEILPTATVQTIAVSYSGPEKVAPQDIEVNFGLGTQSVIDQYNTEQGKTGAVGTANAPYSFLPSNVYTLSATKVVIPKGQSKASFTIAFKTNLLVVGVPYALPLKITSVSYGTISGNFSNILLNVVPKNKYDGVYNVKGTMVDVTNPAFSHYTVGLGSTVYQMQLRTVTATSCVVYDPKYFNGGGYFVPFYTGSATSSFGSFCPIIEFGSDGKVVGVTNHYGVDVSSNVRNAVLVPDAAGNQYTAATKTMKIKYALTQKAGINPPLAAPFYRAVFDETWVFNGQRP</sequence>
<dbReference type="RefSeq" id="WP_136842873.1">
    <property type="nucleotide sequence ID" value="NZ_SWBR01000004.1"/>
</dbReference>
<comment type="caution">
    <text evidence="2">The sequence shown here is derived from an EMBL/GenBank/DDBJ whole genome shotgun (WGS) entry which is preliminary data.</text>
</comment>
<feature type="domain" description="BT-3987-like N-terminal" evidence="1">
    <location>
        <begin position="66"/>
        <end position="169"/>
    </location>
</feature>
<dbReference type="AlphaFoldDB" id="A0A4V5P1I9"/>
<dbReference type="OrthoDB" id="740324at2"/>
<dbReference type="Proteomes" id="UP000309488">
    <property type="component" value="Unassembled WGS sequence"/>
</dbReference>
<evidence type="ECO:0000313" key="3">
    <source>
        <dbReference type="Proteomes" id="UP000309488"/>
    </source>
</evidence>
<dbReference type="EMBL" id="SWBR01000004">
    <property type="protein sequence ID" value="TKC06666.1"/>
    <property type="molecule type" value="Genomic_DNA"/>
</dbReference>
<accession>A0A4V5P1I9</accession>
<name>A0A4V5P1I9_9SPHI</name>
<dbReference type="InterPro" id="IPR013728">
    <property type="entry name" value="BT_3987-like_N"/>
</dbReference>
<gene>
    <name evidence="2" type="ORF">FA048_15795</name>
</gene>